<feature type="domain" description="NADP-dependent oxidoreductase" evidence="1">
    <location>
        <begin position="75"/>
        <end position="170"/>
    </location>
</feature>
<dbReference type="SUPFAM" id="SSF51430">
    <property type="entry name" value="NAD(P)-linked oxidoreductase"/>
    <property type="match status" value="1"/>
</dbReference>
<evidence type="ECO:0000259" key="1">
    <source>
        <dbReference type="Pfam" id="PF00248"/>
    </source>
</evidence>
<evidence type="ECO:0000313" key="2">
    <source>
        <dbReference type="Ensembl" id="ENSEEEP00000004150.2"/>
    </source>
</evidence>
<feature type="domain" description="NADP-dependent oxidoreductase" evidence="1">
    <location>
        <begin position="171"/>
        <end position="220"/>
    </location>
</feature>
<name>A0A4W4DZL9_ELEEL</name>
<dbReference type="PANTHER" id="PTHR43827:SF11">
    <property type="entry name" value="GLYOXAL REDUCTASE-LIKE"/>
    <property type="match status" value="1"/>
</dbReference>
<keyword evidence="3" id="KW-1185">Reference proteome</keyword>
<accession>A0A4W4DZL9</accession>
<dbReference type="InterPro" id="IPR023210">
    <property type="entry name" value="NADP_OxRdtase_dom"/>
</dbReference>
<dbReference type="InterPro" id="IPR036812">
    <property type="entry name" value="NAD(P)_OxRdtase_dom_sf"/>
</dbReference>
<dbReference type="InterPro" id="IPR020471">
    <property type="entry name" value="AKR"/>
</dbReference>
<dbReference type="PANTHER" id="PTHR43827">
    <property type="entry name" value="2,5-DIKETO-D-GLUCONIC ACID REDUCTASE"/>
    <property type="match status" value="1"/>
</dbReference>
<protein>
    <submittedName>
        <fullName evidence="2">Zgc:110782</fullName>
    </submittedName>
</protein>
<organism evidence="2 3">
    <name type="scientific">Electrophorus electricus</name>
    <name type="common">Electric eel</name>
    <name type="synonym">Gymnotus electricus</name>
    <dbReference type="NCBI Taxonomy" id="8005"/>
    <lineage>
        <taxon>Eukaryota</taxon>
        <taxon>Metazoa</taxon>
        <taxon>Chordata</taxon>
        <taxon>Craniata</taxon>
        <taxon>Vertebrata</taxon>
        <taxon>Euteleostomi</taxon>
        <taxon>Actinopterygii</taxon>
        <taxon>Neopterygii</taxon>
        <taxon>Teleostei</taxon>
        <taxon>Ostariophysi</taxon>
        <taxon>Gymnotiformes</taxon>
        <taxon>Gymnotoidei</taxon>
        <taxon>Gymnotidae</taxon>
        <taxon>Electrophorus</taxon>
    </lineage>
</organism>
<dbReference type="Proteomes" id="UP000314983">
    <property type="component" value="Chromosome 6"/>
</dbReference>
<sequence length="234" mass="26168">MRSTAASVTLNSATEIPLLGLGSTSCRAMNSCTSPLALPQCMENESHLWQVIWDLLPQRGLSCVDVFLISKEGCLRSLEQLACEYINLYLVHWSWTAGLGPRDTLYSQHQAQSWTVLEEFFANGQFKARGISNYTARHLWELLRSCCVPPAVLQMECHPKLVQRELKNIYVAAGCGRSPAQVLLRWVVQQGISVLPRSSQLPRAQENASVSDFELKSQMFLHCIYGKLGDPSLL</sequence>
<reference evidence="2" key="5">
    <citation type="submission" date="2025-09" db="UniProtKB">
        <authorList>
            <consortium name="Ensembl"/>
        </authorList>
    </citation>
    <scope>IDENTIFICATION</scope>
</reference>
<dbReference type="PRINTS" id="PR00069">
    <property type="entry name" value="ALDKETRDTASE"/>
</dbReference>
<dbReference type="PROSITE" id="PS51257">
    <property type="entry name" value="PROKAR_LIPOPROTEIN"/>
    <property type="match status" value="1"/>
</dbReference>
<evidence type="ECO:0000313" key="3">
    <source>
        <dbReference type="Proteomes" id="UP000314983"/>
    </source>
</evidence>
<gene>
    <name evidence="2" type="primary">zgc:110782</name>
</gene>
<proteinExistence type="predicted"/>
<dbReference type="Gene3D" id="3.20.20.100">
    <property type="entry name" value="NADP-dependent oxidoreductase domain"/>
    <property type="match status" value="1"/>
</dbReference>
<dbReference type="STRING" id="8005.ENSEEEP00000004150"/>
<dbReference type="AlphaFoldDB" id="A0A4W4DZL9"/>
<dbReference type="GeneTree" id="ENSGT00940000164916"/>
<reference evidence="2" key="4">
    <citation type="submission" date="2025-08" db="UniProtKB">
        <authorList>
            <consortium name="Ensembl"/>
        </authorList>
    </citation>
    <scope>IDENTIFICATION</scope>
</reference>
<reference evidence="3" key="1">
    <citation type="journal article" date="2014" name="Science">
        <title>Nonhuman genetics. Genomic basis for the convergent evolution of electric organs.</title>
        <authorList>
            <person name="Gallant J.R."/>
            <person name="Traeger L.L."/>
            <person name="Volkening J.D."/>
            <person name="Moffett H."/>
            <person name="Chen P.H."/>
            <person name="Novina C.D."/>
            <person name="Phillips G.N.Jr."/>
            <person name="Anand R."/>
            <person name="Wells G.B."/>
            <person name="Pinch M."/>
            <person name="Guth R."/>
            <person name="Unguez G.A."/>
            <person name="Albert J.S."/>
            <person name="Zakon H.H."/>
            <person name="Samanta M.P."/>
            <person name="Sussman M.R."/>
        </authorList>
    </citation>
    <scope>NUCLEOTIDE SEQUENCE [LARGE SCALE GENOMIC DNA]</scope>
</reference>
<reference evidence="2" key="3">
    <citation type="submission" date="2020-05" db="EMBL/GenBank/DDBJ databases">
        <title>Electrophorus electricus (electric eel) genome, fEleEle1, primary haplotype.</title>
        <authorList>
            <person name="Myers G."/>
            <person name="Meyer A."/>
            <person name="Fedrigo O."/>
            <person name="Formenti G."/>
            <person name="Rhie A."/>
            <person name="Tracey A."/>
            <person name="Sims Y."/>
            <person name="Jarvis E.D."/>
        </authorList>
    </citation>
    <scope>NUCLEOTIDE SEQUENCE [LARGE SCALE GENOMIC DNA]</scope>
</reference>
<reference evidence="3" key="2">
    <citation type="journal article" date="2017" name="Sci. Adv.">
        <title>A tail of two voltages: Proteomic comparison of the three electric organs of the electric eel.</title>
        <authorList>
            <person name="Traeger L.L."/>
            <person name="Sabat G."/>
            <person name="Barrett-Wilt G.A."/>
            <person name="Wells G.B."/>
            <person name="Sussman M.R."/>
        </authorList>
    </citation>
    <scope>NUCLEOTIDE SEQUENCE [LARGE SCALE GENOMIC DNA]</scope>
</reference>
<dbReference type="Ensembl" id="ENSEEET00000004210.2">
    <property type="protein sequence ID" value="ENSEEEP00000004150.2"/>
    <property type="gene ID" value="ENSEEEG00000002201.2"/>
</dbReference>
<dbReference type="GO" id="GO:0016491">
    <property type="term" value="F:oxidoreductase activity"/>
    <property type="evidence" value="ECO:0007669"/>
    <property type="project" value="InterPro"/>
</dbReference>
<dbReference type="Pfam" id="PF00248">
    <property type="entry name" value="Aldo_ket_red"/>
    <property type="match status" value="2"/>
</dbReference>